<evidence type="ECO:0000256" key="3">
    <source>
        <dbReference type="SAM" id="SignalP"/>
    </source>
</evidence>
<dbReference type="PANTHER" id="PTHR35185">
    <property type="entry name" value="SERINE/THREONINE-RICH PROTEIN ADG2-RELATED"/>
    <property type="match status" value="1"/>
</dbReference>
<reference evidence="5 6" key="1">
    <citation type="submission" date="2019-04" db="EMBL/GenBank/DDBJ databases">
        <title>Friends and foes A comparative genomics study of 23 Aspergillus species from section Flavi.</title>
        <authorList>
            <consortium name="DOE Joint Genome Institute"/>
            <person name="Kjaerbolling I."/>
            <person name="Vesth T."/>
            <person name="Frisvad J.C."/>
            <person name="Nybo J.L."/>
            <person name="Theobald S."/>
            <person name="Kildgaard S."/>
            <person name="Isbrandt T."/>
            <person name="Kuo A."/>
            <person name="Sato A."/>
            <person name="Lyhne E.K."/>
            <person name="Kogle M.E."/>
            <person name="Wiebenga A."/>
            <person name="Kun R.S."/>
            <person name="Lubbers R.J."/>
            <person name="Makela M.R."/>
            <person name="Barry K."/>
            <person name="Chovatia M."/>
            <person name="Clum A."/>
            <person name="Daum C."/>
            <person name="Haridas S."/>
            <person name="He G."/>
            <person name="LaButti K."/>
            <person name="Lipzen A."/>
            <person name="Mondo S."/>
            <person name="Riley R."/>
            <person name="Salamov A."/>
            <person name="Simmons B.A."/>
            <person name="Magnuson J.K."/>
            <person name="Henrissat B."/>
            <person name="Mortensen U.H."/>
            <person name="Larsen T.O."/>
            <person name="Devries R.P."/>
            <person name="Grigoriev I.V."/>
            <person name="Machida M."/>
            <person name="Baker S.E."/>
            <person name="Andersen M.R."/>
        </authorList>
    </citation>
    <scope>NUCLEOTIDE SEQUENCE [LARGE SCALE GENOMIC DNA]</scope>
    <source>
        <strain evidence="5 6">IBT 18842</strain>
    </source>
</reference>
<feature type="domain" description="Yeast cell wall synthesis Kre9/Knh1-like N-terminal" evidence="4">
    <location>
        <begin position="23"/>
        <end position="113"/>
    </location>
</feature>
<feature type="compositionally biased region" description="Low complexity" evidence="2">
    <location>
        <begin position="177"/>
        <end position="204"/>
    </location>
</feature>
<dbReference type="PANTHER" id="PTHR35185:SF1">
    <property type="entry name" value="UPF0619 GPI-ANCHORED MEMBRANE PROTEIN C1322.10"/>
    <property type="match status" value="1"/>
</dbReference>
<dbReference type="EMBL" id="ML742111">
    <property type="protein sequence ID" value="KAE8149827.1"/>
    <property type="molecule type" value="Genomic_DNA"/>
</dbReference>
<feature type="chain" id="PRO_5024870739" evidence="3">
    <location>
        <begin position="19"/>
        <end position="231"/>
    </location>
</feature>
<feature type="compositionally biased region" description="Pro residues" evidence="2">
    <location>
        <begin position="166"/>
        <end position="176"/>
    </location>
</feature>
<gene>
    <name evidence="5" type="ORF">BDV25DRAFT_140412</name>
</gene>
<keyword evidence="6" id="KW-1185">Reference proteome</keyword>
<dbReference type="OrthoDB" id="5316007at2759"/>
<feature type="region of interest" description="Disordered" evidence="2">
    <location>
        <begin position="115"/>
        <end position="204"/>
    </location>
</feature>
<proteinExistence type="predicted"/>
<sequence>MRFFQIASLVAYAASSVALTINSPKNGDKVDFSKPYKIEWNTVDSDPNNFTINLVGSNPRVNKEIAKSVKSSDNSYTIKSLWDIKPANGYQLNFVSADKDNTGILAQSQNFNVTKVADPPKTSKHDLSTISPAPSCTKSSTSTKTSCTKTHSSSRPCIIHSTFTPSPTPSRTPCSPPSSTTPSDSVHKASASSSTSATQTAAAPTDSTAGSAALAIPASGSLMLSLFALVL</sequence>
<dbReference type="Proteomes" id="UP000325780">
    <property type="component" value="Unassembled WGS sequence"/>
</dbReference>
<feature type="compositionally biased region" description="Low complexity" evidence="2">
    <location>
        <begin position="135"/>
        <end position="154"/>
    </location>
</feature>
<protein>
    <submittedName>
        <fullName evidence="5">Ser-Thr-rich glycosyl-phosphatidyl-inositol-anchored membrane family-domain-containing protein</fullName>
    </submittedName>
</protein>
<organism evidence="5 6">
    <name type="scientific">Aspergillus avenaceus</name>
    <dbReference type="NCBI Taxonomy" id="36643"/>
    <lineage>
        <taxon>Eukaryota</taxon>
        <taxon>Fungi</taxon>
        <taxon>Dikarya</taxon>
        <taxon>Ascomycota</taxon>
        <taxon>Pezizomycotina</taxon>
        <taxon>Eurotiomycetes</taxon>
        <taxon>Eurotiomycetidae</taxon>
        <taxon>Eurotiales</taxon>
        <taxon>Aspergillaceae</taxon>
        <taxon>Aspergillus</taxon>
        <taxon>Aspergillus subgen. Circumdati</taxon>
    </lineage>
</organism>
<accession>A0A5N6TU49</accession>
<keyword evidence="1 3" id="KW-0732">Signal</keyword>
<evidence type="ECO:0000256" key="2">
    <source>
        <dbReference type="SAM" id="MobiDB-lite"/>
    </source>
</evidence>
<feature type="signal peptide" evidence="3">
    <location>
        <begin position="1"/>
        <end position="18"/>
    </location>
</feature>
<evidence type="ECO:0000259" key="4">
    <source>
        <dbReference type="Pfam" id="PF10342"/>
    </source>
</evidence>
<dbReference type="InterPro" id="IPR052479">
    <property type="entry name" value="GPI-anchor_Adhesion_Reg"/>
</dbReference>
<name>A0A5N6TU49_ASPAV</name>
<dbReference type="Pfam" id="PF10342">
    <property type="entry name" value="Kre9_KNH"/>
    <property type="match status" value="1"/>
</dbReference>
<dbReference type="AlphaFoldDB" id="A0A5N6TU49"/>
<evidence type="ECO:0000256" key="1">
    <source>
        <dbReference type="ARBA" id="ARBA00022729"/>
    </source>
</evidence>
<dbReference type="InterPro" id="IPR018466">
    <property type="entry name" value="Kre9/Knh1-like_N"/>
</dbReference>
<evidence type="ECO:0000313" key="5">
    <source>
        <dbReference type="EMBL" id="KAE8149827.1"/>
    </source>
</evidence>
<evidence type="ECO:0000313" key="6">
    <source>
        <dbReference type="Proteomes" id="UP000325780"/>
    </source>
</evidence>